<accession>A0ABQ1N344</accession>
<proteinExistence type="predicted"/>
<dbReference type="Proteomes" id="UP000635885">
    <property type="component" value="Unassembled WGS sequence"/>
</dbReference>
<comment type="caution">
    <text evidence="1">The sequence shown here is derived from an EMBL/GenBank/DDBJ whole genome shotgun (WGS) entry which is preliminary data.</text>
</comment>
<gene>
    <name evidence="1" type="ORF">GCM10010993_33280</name>
</gene>
<sequence>MFTGPSQYGLDDTAQFTTYSLIQITSSLISLNESYENLVVQSLLEESHEFSVSEFFKKHMEIKGELKYANNI</sequence>
<keyword evidence="2" id="KW-1185">Reference proteome</keyword>
<reference evidence="2" key="1">
    <citation type="journal article" date="2019" name="Int. J. Syst. Evol. Microbiol.">
        <title>The Global Catalogue of Microorganisms (GCM) 10K type strain sequencing project: providing services to taxonomists for standard genome sequencing and annotation.</title>
        <authorList>
            <consortium name="The Broad Institute Genomics Platform"/>
            <consortium name="The Broad Institute Genome Sequencing Center for Infectious Disease"/>
            <person name="Wu L."/>
            <person name="Ma J."/>
        </authorList>
    </citation>
    <scope>NUCLEOTIDE SEQUENCE [LARGE SCALE GENOMIC DNA]</scope>
    <source>
        <strain evidence="2">CGMCC 1.12479</strain>
    </source>
</reference>
<dbReference type="EMBL" id="BMFD01000017">
    <property type="protein sequence ID" value="GGC52137.1"/>
    <property type="molecule type" value="Genomic_DNA"/>
</dbReference>
<evidence type="ECO:0000313" key="1">
    <source>
        <dbReference type="EMBL" id="GGC52137.1"/>
    </source>
</evidence>
<evidence type="ECO:0000313" key="2">
    <source>
        <dbReference type="Proteomes" id="UP000635885"/>
    </source>
</evidence>
<dbReference type="RefSeq" id="WP_188444234.1">
    <property type="nucleotide sequence ID" value="NZ_BMFD01000017.1"/>
</dbReference>
<name>A0ABQ1N344_9BACT</name>
<protein>
    <submittedName>
        <fullName evidence="1">Uncharacterized protein</fullName>
    </submittedName>
</protein>
<organism evidence="1 2">
    <name type="scientific">Belliella aquatica</name>
    <dbReference type="NCBI Taxonomy" id="1323734"/>
    <lineage>
        <taxon>Bacteria</taxon>
        <taxon>Pseudomonadati</taxon>
        <taxon>Bacteroidota</taxon>
        <taxon>Cytophagia</taxon>
        <taxon>Cytophagales</taxon>
        <taxon>Cyclobacteriaceae</taxon>
        <taxon>Belliella</taxon>
    </lineage>
</organism>